<dbReference type="GO" id="GO:0006465">
    <property type="term" value="P:signal peptide processing"/>
    <property type="evidence" value="ECO:0007669"/>
    <property type="project" value="InterPro"/>
</dbReference>
<proteinExistence type="inferred from homology"/>
<dbReference type="PANTHER" id="PTHR43390">
    <property type="entry name" value="SIGNAL PEPTIDASE I"/>
    <property type="match status" value="1"/>
</dbReference>
<dbReference type="RefSeq" id="WP_055038257.1">
    <property type="nucleotide sequence ID" value="NZ_AP014854.2"/>
</dbReference>
<comment type="similarity">
    <text evidence="2 7">Belongs to the peptidase S26 family.</text>
</comment>
<dbReference type="EMBL" id="AP014854">
    <property type="protein sequence ID" value="BAR99335.1"/>
    <property type="molecule type" value="Genomic_DNA"/>
</dbReference>
<dbReference type="InterPro" id="IPR000223">
    <property type="entry name" value="Pept_S26A_signal_pept_1"/>
</dbReference>
<feature type="active site" evidence="6">
    <location>
        <position position="97"/>
    </location>
</feature>
<feature type="domain" description="Peptidase S26" evidence="8">
    <location>
        <begin position="2"/>
        <end position="212"/>
    </location>
</feature>
<evidence type="ECO:0000259" key="8">
    <source>
        <dbReference type="Pfam" id="PF10502"/>
    </source>
</evidence>
<evidence type="ECO:0000256" key="7">
    <source>
        <dbReference type="RuleBase" id="RU362042"/>
    </source>
</evidence>
<evidence type="ECO:0000313" key="9">
    <source>
        <dbReference type="EMBL" id="BAR99335.1"/>
    </source>
</evidence>
<dbReference type="EC" id="3.4.21.89" evidence="3 7"/>
<dbReference type="PATRIC" id="fig|1079.6.peg.3087"/>
<comment type="subcellular location">
    <subcellularLocation>
        <location evidence="7">Membrane</location>
        <topology evidence="7">Single-pass type II membrane protein</topology>
    </subcellularLocation>
</comment>
<evidence type="ECO:0000256" key="5">
    <source>
        <dbReference type="ARBA" id="ARBA00022801"/>
    </source>
</evidence>
<accession>A0A182D1N2</accession>
<dbReference type="CDD" id="cd06530">
    <property type="entry name" value="S26_SPase_I"/>
    <property type="match status" value="1"/>
</dbReference>
<keyword evidence="7" id="KW-0645">Protease</keyword>
<dbReference type="GO" id="GO:0016020">
    <property type="term" value="C:membrane"/>
    <property type="evidence" value="ECO:0007669"/>
    <property type="project" value="UniProtKB-SubCell"/>
</dbReference>
<gene>
    <name evidence="9" type="ORF">BV133_1742</name>
</gene>
<dbReference type="KEGG" id="bvr:BVIR_2938"/>
<dbReference type="InterPro" id="IPR019533">
    <property type="entry name" value="Peptidase_S26"/>
</dbReference>
<evidence type="ECO:0000256" key="3">
    <source>
        <dbReference type="ARBA" id="ARBA00013208"/>
    </source>
</evidence>
<dbReference type="AlphaFoldDB" id="A0A182D1N2"/>
<reference evidence="9" key="1">
    <citation type="journal article" date="2015" name="Genome Announc.">
        <title>Complete Genome Sequence of the Bacteriochlorophyll b-Producing Photosynthetic Bacterium Blastochloris viridis.</title>
        <authorList>
            <person name="Tsukatani Y."/>
            <person name="Hirose Y."/>
            <person name="Harada J."/>
            <person name="Misawa N."/>
            <person name="Mori K."/>
            <person name="Inoue K."/>
            <person name="Tamiaki H."/>
        </authorList>
    </citation>
    <scope>NUCLEOTIDE SEQUENCE [LARGE SCALE GENOMIC DNA]</scope>
    <source>
        <strain evidence="9">DSM 133</strain>
    </source>
</reference>
<organism evidence="9">
    <name type="scientific">Blastochloris viridis</name>
    <name type="common">Rhodopseudomonas viridis</name>
    <dbReference type="NCBI Taxonomy" id="1079"/>
    <lineage>
        <taxon>Bacteria</taxon>
        <taxon>Pseudomonadati</taxon>
        <taxon>Pseudomonadota</taxon>
        <taxon>Alphaproteobacteria</taxon>
        <taxon>Hyphomicrobiales</taxon>
        <taxon>Blastochloridaceae</taxon>
        <taxon>Blastochloris</taxon>
    </lineage>
</organism>
<dbReference type="InterPro" id="IPR036286">
    <property type="entry name" value="LexA/Signal_pep-like_sf"/>
</dbReference>
<name>A0A182D1N2_BLAVI</name>
<evidence type="ECO:0000256" key="6">
    <source>
        <dbReference type="PIRSR" id="PIRSR600223-1"/>
    </source>
</evidence>
<keyword evidence="5 7" id="KW-0378">Hydrolase</keyword>
<dbReference type="Pfam" id="PF10502">
    <property type="entry name" value="Peptidase_S26"/>
    <property type="match status" value="1"/>
</dbReference>
<evidence type="ECO:0000256" key="4">
    <source>
        <dbReference type="ARBA" id="ARBA00019232"/>
    </source>
</evidence>
<dbReference type="PROSITE" id="PS00760">
    <property type="entry name" value="SPASE_I_2"/>
    <property type="match status" value="1"/>
</dbReference>
<dbReference type="PANTHER" id="PTHR43390:SF1">
    <property type="entry name" value="CHLOROPLAST PROCESSING PEPTIDASE"/>
    <property type="match status" value="1"/>
</dbReference>
<dbReference type="Gene3D" id="2.10.109.10">
    <property type="entry name" value="Umud Fragment, subunit A"/>
    <property type="match status" value="1"/>
</dbReference>
<dbReference type="GO" id="GO:0009003">
    <property type="term" value="F:signal peptidase activity"/>
    <property type="evidence" value="ECO:0007669"/>
    <property type="project" value="UniProtKB-EC"/>
</dbReference>
<dbReference type="NCBIfam" id="TIGR02227">
    <property type="entry name" value="sigpep_I_bact"/>
    <property type="match status" value="1"/>
</dbReference>
<dbReference type="PRINTS" id="PR00727">
    <property type="entry name" value="LEADERPTASE"/>
</dbReference>
<dbReference type="GO" id="GO:0004252">
    <property type="term" value="F:serine-type endopeptidase activity"/>
    <property type="evidence" value="ECO:0007669"/>
    <property type="project" value="InterPro"/>
</dbReference>
<dbReference type="InterPro" id="IPR019757">
    <property type="entry name" value="Pept_S26A_signal_pept_1_Lys-AS"/>
</dbReference>
<protein>
    <recommendedName>
        <fullName evidence="4 7">Signal peptidase I</fullName>
        <ecNumber evidence="3 7">3.4.21.89</ecNumber>
    </recommendedName>
</protein>
<evidence type="ECO:0000256" key="2">
    <source>
        <dbReference type="ARBA" id="ARBA00009370"/>
    </source>
</evidence>
<feature type="active site" evidence="6">
    <location>
        <position position="32"/>
    </location>
</feature>
<comment type="catalytic activity">
    <reaction evidence="1 7">
        <text>Cleavage of hydrophobic, N-terminal signal or leader sequences from secreted and periplasmic proteins.</text>
        <dbReference type="EC" id="3.4.21.89"/>
    </reaction>
</comment>
<sequence length="236" mass="25873">MRNQIKAVLGALTAFLVLRSFALASYHVPTESMVPTIEIGDRIAVNKAAYGYSRFSLPGGALLPRLPLPDGRLFGSLPSRGDVVVFRHPTTDVDLLKRVVALPGDRVRIEHGLLIVNDTPAARAPEGPFFYRAPEGWVVRVAQYREQLPAGRSHPILKRTDSGPGNDMAEMTVPAGHFFAMGDNRDNSEDSRFAEVGTVPFENLIGRVEAVMYSISACEPEPGLRCPPPRWLQSVE</sequence>
<evidence type="ECO:0000256" key="1">
    <source>
        <dbReference type="ARBA" id="ARBA00000677"/>
    </source>
</evidence>
<dbReference type="SUPFAM" id="SSF51306">
    <property type="entry name" value="LexA/Signal peptidase"/>
    <property type="match status" value="1"/>
</dbReference>